<evidence type="ECO:0000256" key="7">
    <source>
        <dbReference type="SAM" id="Phobius"/>
    </source>
</evidence>
<comment type="similarity">
    <text evidence="1">Belongs to the glycosyltransferase GT106 family.</text>
</comment>
<feature type="transmembrane region" description="Helical" evidence="7">
    <location>
        <begin position="36"/>
        <end position="57"/>
    </location>
</feature>
<sequence length="239" mass="27574">MRGSKAWRNSGGALVLTNNNHRKKLKYNQHRRHRCWLCPPVMVCGVILFALGLISLFTGHVASNLEWYSQKLVKHRFWYNKRGGSGHESIDIWKSESSKFYYGCSERGPNYAPPVHESLSNGYLLIAASGGLNQERTGITDAVVVARILNATLVVPELDHYSFWKDDSEFANIFDVDWFISILAKDIPVVKRVPDKYMRALEKPPYTMRVPRKSEPQYYLDEVLPTLLRRHVRRLCHIS</sequence>
<organism evidence="8 9">
    <name type="scientific">Mikania micrantha</name>
    <name type="common">bitter vine</name>
    <dbReference type="NCBI Taxonomy" id="192012"/>
    <lineage>
        <taxon>Eukaryota</taxon>
        <taxon>Viridiplantae</taxon>
        <taxon>Streptophyta</taxon>
        <taxon>Embryophyta</taxon>
        <taxon>Tracheophyta</taxon>
        <taxon>Spermatophyta</taxon>
        <taxon>Magnoliopsida</taxon>
        <taxon>eudicotyledons</taxon>
        <taxon>Gunneridae</taxon>
        <taxon>Pentapetalae</taxon>
        <taxon>asterids</taxon>
        <taxon>campanulids</taxon>
        <taxon>Asterales</taxon>
        <taxon>Asteraceae</taxon>
        <taxon>Asteroideae</taxon>
        <taxon>Heliantheae alliance</taxon>
        <taxon>Eupatorieae</taxon>
        <taxon>Mikania</taxon>
    </lineage>
</organism>
<evidence type="ECO:0000256" key="5">
    <source>
        <dbReference type="ARBA" id="ARBA00023277"/>
    </source>
</evidence>
<keyword evidence="4" id="KW-0294">Fucose metabolism</keyword>
<keyword evidence="7" id="KW-1133">Transmembrane helix</keyword>
<evidence type="ECO:0000313" key="8">
    <source>
        <dbReference type="EMBL" id="KAD5508055.1"/>
    </source>
</evidence>
<dbReference type="PANTHER" id="PTHR31818:SF3">
    <property type="entry name" value="O-FUCOSYLTRANSFERASE 29"/>
    <property type="match status" value="1"/>
</dbReference>
<gene>
    <name evidence="8" type="ORF">E3N88_15758</name>
</gene>
<dbReference type="GO" id="GO:0016757">
    <property type="term" value="F:glycosyltransferase activity"/>
    <property type="evidence" value="ECO:0007669"/>
    <property type="project" value="UniProtKB-KW"/>
</dbReference>
<evidence type="ECO:0000313" key="9">
    <source>
        <dbReference type="Proteomes" id="UP000326396"/>
    </source>
</evidence>
<keyword evidence="7" id="KW-0472">Membrane</keyword>
<dbReference type="GO" id="GO:0006004">
    <property type="term" value="P:fucose metabolic process"/>
    <property type="evidence" value="ECO:0007669"/>
    <property type="project" value="UniProtKB-KW"/>
</dbReference>
<accession>A0A5N6NXQ9</accession>
<dbReference type="OrthoDB" id="1714265at2759"/>
<name>A0A5N6NXQ9_9ASTR</name>
<dbReference type="AlphaFoldDB" id="A0A5N6NXQ9"/>
<evidence type="ECO:0000256" key="6">
    <source>
        <dbReference type="ARBA" id="ARBA00030350"/>
    </source>
</evidence>
<keyword evidence="9" id="KW-1185">Reference proteome</keyword>
<keyword evidence="7" id="KW-0812">Transmembrane</keyword>
<evidence type="ECO:0000256" key="2">
    <source>
        <dbReference type="ARBA" id="ARBA00022676"/>
    </source>
</evidence>
<evidence type="ECO:0000256" key="4">
    <source>
        <dbReference type="ARBA" id="ARBA00023253"/>
    </source>
</evidence>
<dbReference type="Proteomes" id="UP000326396">
    <property type="component" value="Linkage Group LG16"/>
</dbReference>
<dbReference type="InterPro" id="IPR019378">
    <property type="entry name" value="GDP-Fuc_O-FucTrfase"/>
</dbReference>
<evidence type="ECO:0000256" key="3">
    <source>
        <dbReference type="ARBA" id="ARBA00022679"/>
    </source>
</evidence>
<dbReference type="PANTHER" id="PTHR31818">
    <property type="entry name" value="O-FUCOSYLTRANSFERASE 16"/>
    <property type="match status" value="1"/>
</dbReference>
<reference evidence="8 9" key="1">
    <citation type="submission" date="2019-05" db="EMBL/GenBank/DDBJ databases">
        <title>Mikania micrantha, genome provides insights into the molecular mechanism of rapid growth.</title>
        <authorList>
            <person name="Liu B."/>
        </authorList>
    </citation>
    <scope>NUCLEOTIDE SEQUENCE [LARGE SCALE GENOMIC DNA]</scope>
    <source>
        <strain evidence="8">NLD-2019</strain>
        <tissue evidence="8">Leaf</tissue>
    </source>
</reference>
<keyword evidence="2" id="KW-0328">Glycosyltransferase</keyword>
<dbReference type="EMBL" id="SZYD01000008">
    <property type="protein sequence ID" value="KAD5508055.1"/>
    <property type="molecule type" value="Genomic_DNA"/>
</dbReference>
<keyword evidence="5" id="KW-0119">Carbohydrate metabolism</keyword>
<comment type="caution">
    <text evidence="8">The sequence shown here is derived from an EMBL/GenBank/DDBJ whole genome shotgun (WGS) entry which is preliminary data.</text>
</comment>
<evidence type="ECO:0000256" key="1">
    <source>
        <dbReference type="ARBA" id="ARBA00007737"/>
    </source>
</evidence>
<keyword evidence="3" id="KW-0808">Transferase</keyword>
<protein>
    <recommendedName>
        <fullName evidence="6">O-fucosyltransferase family protein</fullName>
    </recommendedName>
</protein>
<dbReference type="Pfam" id="PF10250">
    <property type="entry name" value="O-FucT"/>
    <property type="match status" value="1"/>
</dbReference>
<proteinExistence type="inferred from homology"/>